<dbReference type="RefSeq" id="WP_284302771.1">
    <property type="nucleotide sequence ID" value="NZ_BSUO01000001.1"/>
</dbReference>
<name>A0ABQ6IMQ7_9MICO</name>
<evidence type="ECO:0000256" key="4">
    <source>
        <dbReference type="ARBA" id="ARBA00022729"/>
    </source>
</evidence>
<keyword evidence="9" id="KW-0119">Carbohydrate metabolism</keyword>
<keyword evidence="7" id="KW-0472">Membrane</keyword>
<dbReference type="EMBL" id="BSUO01000001">
    <property type="protein sequence ID" value="GMA38719.1"/>
    <property type="molecule type" value="Genomic_DNA"/>
</dbReference>
<organism evidence="12 13">
    <name type="scientific">Mobilicoccus caccae</name>
    <dbReference type="NCBI Taxonomy" id="1859295"/>
    <lineage>
        <taxon>Bacteria</taxon>
        <taxon>Bacillati</taxon>
        <taxon>Actinomycetota</taxon>
        <taxon>Actinomycetes</taxon>
        <taxon>Micrococcales</taxon>
        <taxon>Dermatophilaceae</taxon>
        <taxon>Mobilicoccus</taxon>
    </lineage>
</organism>
<comment type="similarity">
    <text evidence="2">Belongs to the malectin family.</text>
</comment>
<comment type="caution">
    <text evidence="12">The sequence shown here is derived from an EMBL/GenBank/DDBJ whole genome shotgun (WGS) entry which is preliminary data.</text>
</comment>
<proteinExistence type="inferred from homology"/>
<accession>A0ABQ6IMQ7</accession>
<keyword evidence="13" id="KW-1185">Reference proteome</keyword>
<feature type="compositionally biased region" description="Pro residues" evidence="10">
    <location>
        <begin position="1"/>
        <end position="10"/>
    </location>
</feature>
<dbReference type="PANTHER" id="PTHR13460:SF0">
    <property type="entry name" value="MALECTIN"/>
    <property type="match status" value="1"/>
</dbReference>
<protein>
    <recommendedName>
        <fullName evidence="11">Malectin domain-containing protein</fullName>
    </recommendedName>
</protein>
<evidence type="ECO:0000313" key="12">
    <source>
        <dbReference type="EMBL" id="GMA38719.1"/>
    </source>
</evidence>
<evidence type="ECO:0000256" key="6">
    <source>
        <dbReference type="ARBA" id="ARBA00022989"/>
    </source>
</evidence>
<evidence type="ECO:0000313" key="13">
    <source>
        <dbReference type="Proteomes" id="UP001157126"/>
    </source>
</evidence>
<keyword evidence="3" id="KW-0812">Transmembrane</keyword>
<dbReference type="Proteomes" id="UP001157126">
    <property type="component" value="Unassembled WGS sequence"/>
</dbReference>
<evidence type="ECO:0000256" key="3">
    <source>
        <dbReference type="ARBA" id="ARBA00022692"/>
    </source>
</evidence>
<sequence length="677" mass="72656">MPSTTPPGRPGPFHASPAHSSRRSARLRLLILGTLTVLLAAMLTPLTIASAAGAPFVSRMTARWMPFTDSTGTRWDARSWSLGSDKSTLALQNADIIGTDRKELYQVGAFAVKGYRLAVPQAGSYSVRLLMAEGYWTAPGKRVFDVYAENLPAAKDIDIFRSVGKGAAFDVQFVVAVTDGALDLRFDSKVDHALITAIEVTQVPDEPVPPKEVQTFAYRMTAASTELVDAAGHTWKRRGPGFGSSKLNTRLVGKEVAGTEDDNLYQYNAYGMKGMLVPVPATATYRVRLLFAEGYWTEPGKRVVDVRAEGRVVASGVDAVAAAGPATAHDVVFDTRVDDGMLTLDFVSLTDQPMVAGIEVTSTDPAAATSLPSASLIPLGSTSVFHQDLTNAPVVEGSSAIMTRLRAAIAGEWGFNAAVNAYQYNSAFYTATPSTPRHTVAFYDCQNKGWTPNGLFDGPQYFVDVPIPNGAVPATGTDSQMGIYDPSTDQLWEFWVMRRTATGGWESCWGGRVDDVSTSDGTFPEPFGVSASGLVMAGGVVSIQEAARGEIDHALYLTVTEAKALLFSHPANRTDGRSEGDDILVEGQRLRLDPSLDVRTLGLTPFGEAVARAAQKYGFIVSDLGGTVSIATESGRPDERRTGLNPWEILLGGPSYDALSKFPWDRVEVMPIDYGKP</sequence>
<comment type="subcellular location">
    <subcellularLocation>
        <location evidence="1">Endoplasmic reticulum membrane</location>
        <topology evidence="1">Single-pass type I membrane protein</topology>
    </subcellularLocation>
</comment>
<dbReference type="InterPro" id="IPR039155">
    <property type="entry name" value="MLEC"/>
</dbReference>
<evidence type="ECO:0000256" key="8">
    <source>
        <dbReference type="ARBA" id="ARBA00023180"/>
    </source>
</evidence>
<evidence type="ECO:0000256" key="7">
    <source>
        <dbReference type="ARBA" id="ARBA00023136"/>
    </source>
</evidence>
<dbReference type="InterPro" id="IPR021720">
    <property type="entry name" value="Malectin_dom"/>
</dbReference>
<dbReference type="Gene3D" id="2.60.120.430">
    <property type="entry name" value="Galactose-binding lectin"/>
    <property type="match status" value="2"/>
</dbReference>
<keyword evidence="4" id="KW-0732">Signal</keyword>
<evidence type="ECO:0000256" key="9">
    <source>
        <dbReference type="ARBA" id="ARBA00023277"/>
    </source>
</evidence>
<keyword evidence="5" id="KW-0256">Endoplasmic reticulum</keyword>
<reference evidence="13" key="1">
    <citation type="journal article" date="2019" name="Int. J. Syst. Evol. Microbiol.">
        <title>The Global Catalogue of Microorganisms (GCM) 10K type strain sequencing project: providing services to taxonomists for standard genome sequencing and annotation.</title>
        <authorList>
            <consortium name="The Broad Institute Genomics Platform"/>
            <consortium name="The Broad Institute Genome Sequencing Center for Infectious Disease"/>
            <person name="Wu L."/>
            <person name="Ma J."/>
        </authorList>
    </citation>
    <scope>NUCLEOTIDE SEQUENCE [LARGE SCALE GENOMIC DNA]</scope>
    <source>
        <strain evidence="13">NBRC 113072</strain>
    </source>
</reference>
<gene>
    <name evidence="12" type="ORF">GCM10025883_07640</name>
</gene>
<evidence type="ECO:0000256" key="2">
    <source>
        <dbReference type="ARBA" id="ARBA00009141"/>
    </source>
</evidence>
<feature type="domain" description="Malectin" evidence="11">
    <location>
        <begin position="252"/>
        <end position="363"/>
    </location>
</feature>
<feature type="region of interest" description="Disordered" evidence="10">
    <location>
        <begin position="1"/>
        <end position="20"/>
    </location>
</feature>
<evidence type="ECO:0000259" key="11">
    <source>
        <dbReference type="Pfam" id="PF11721"/>
    </source>
</evidence>
<dbReference type="Pfam" id="PF11721">
    <property type="entry name" value="Malectin"/>
    <property type="match status" value="2"/>
</dbReference>
<evidence type="ECO:0000256" key="1">
    <source>
        <dbReference type="ARBA" id="ARBA00004115"/>
    </source>
</evidence>
<evidence type="ECO:0000256" key="5">
    <source>
        <dbReference type="ARBA" id="ARBA00022824"/>
    </source>
</evidence>
<dbReference type="PANTHER" id="PTHR13460">
    <property type="match status" value="1"/>
</dbReference>
<keyword evidence="6" id="KW-1133">Transmembrane helix</keyword>
<dbReference type="InterPro" id="IPR008979">
    <property type="entry name" value="Galactose-bd-like_sf"/>
</dbReference>
<evidence type="ECO:0000256" key="10">
    <source>
        <dbReference type="SAM" id="MobiDB-lite"/>
    </source>
</evidence>
<keyword evidence="8" id="KW-0325">Glycoprotein</keyword>
<feature type="domain" description="Malectin" evidence="11">
    <location>
        <begin position="71"/>
        <end position="194"/>
    </location>
</feature>
<dbReference type="SUPFAM" id="SSF49785">
    <property type="entry name" value="Galactose-binding domain-like"/>
    <property type="match status" value="1"/>
</dbReference>